<evidence type="ECO:0000313" key="3">
    <source>
        <dbReference type="Proteomes" id="UP000627781"/>
    </source>
</evidence>
<accession>A0ABR8PTL8</accession>
<gene>
    <name evidence="2" type="ORF">H9661_08810</name>
</gene>
<name>A0ABR8PTL8_9CLOT</name>
<organism evidence="2 3">
    <name type="scientific">Clostridium cibarium</name>
    <dbReference type="NCBI Taxonomy" id="2762247"/>
    <lineage>
        <taxon>Bacteria</taxon>
        <taxon>Bacillati</taxon>
        <taxon>Bacillota</taxon>
        <taxon>Clostridia</taxon>
        <taxon>Eubacteriales</taxon>
        <taxon>Clostridiaceae</taxon>
        <taxon>Clostridium</taxon>
    </lineage>
</organism>
<keyword evidence="1" id="KW-0472">Membrane</keyword>
<keyword evidence="3" id="KW-1185">Reference proteome</keyword>
<evidence type="ECO:0008006" key="4">
    <source>
        <dbReference type="Google" id="ProtNLM"/>
    </source>
</evidence>
<protein>
    <recommendedName>
        <fullName evidence="4">DUF5673 domain-containing protein</fullName>
    </recommendedName>
</protein>
<dbReference type="RefSeq" id="WP_143317897.1">
    <property type="nucleotide sequence ID" value="NZ_JACSRA010000011.1"/>
</dbReference>
<reference evidence="2 3" key="1">
    <citation type="submission" date="2020-08" db="EMBL/GenBank/DDBJ databases">
        <title>A Genomic Blueprint of the Chicken Gut Microbiome.</title>
        <authorList>
            <person name="Gilroy R."/>
            <person name="Ravi A."/>
            <person name="Getino M."/>
            <person name="Pursley I."/>
            <person name="Horton D.L."/>
            <person name="Alikhan N.-F."/>
            <person name="Baker D."/>
            <person name="Gharbi K."/>
            <person name="Hall N."/>
            <person name="Watson M."/>
            <person name="Adriaenssens E.M."/>
            <person name="Foster-Nyarko E."/>
            <person name="Jarju S."/>
            <person name="Secka A."/>
            <person name="Antonio M."/>
            <person name="Oren A."/>
            <person name="Chaudhuri R."/>
            <person name="La Ragione R.M."/>
            <person name="Hildebrand F."/>
            <person name="Pallen M.J."/>
        </authorList>
    </citation>
    <scope>NUCLEOTIDE SEQUENCE [LARGE SCALE GENOMIC DNA]</scope>
    <source>
        <strain evidence="2 3">Sa3CVN1</strain>
    </source>
</reference>
<evidence type="ECO:0000256" key="1">
    <source>
        <dbReference type="SAM" id="Phobius"/>
    </source>
</evidence>
<sequence>MDNSYFWTILNIILIIFGTGLLLKDLYAVYHHGKFIVKVKDNRVLAIIWGVLIILFSMIFSSEIRLYIHNKLDNFNGIFVYIFWIELSISNIIKSFIGSELRENGIYNLGYFYKWDKIKSYSWVLPDIIQFKANTFLGINRRFKFDIDEELKPIINETIERKLGL</sequence>
<feature type="transmembrane region" description="Helical" evidence="1">
    <location>
        <begin position="44"/>
        <end position="68"/>
    </location>
</feature>
<evidence type="ECO:0000313" key="2">
    <source>
        <dbReference type="EMBL" id="MBD7911455.1"/>
    </source>
</evidence>
<keyword evidence="1" id="KW-1133">Transmembrane helix</keyword>
<feature type="transmembrane region" description="Helical" evidence="1">
    <location>
        <begin position="74"/>
        <end position="93"/>
    </location>
</feature>
<proteinExistence type="predicted"/>
<dbReference type="Proteomes" id="UP000627781">
    <property type="component" value="Unassembled WGS sequence"/>
</dbReference>
<comment type="caution">
    <text evidence="2">The sequence shown here is derived from an EMBL/GenBank/DDBJ whole genome shotgun (WGS) entry which is preliminary data.</text>
</comment>
<keyword evidence="1" id="KW-0812">Transmembrane</keyword>
<feature type="transmembrane region" description="Helical" evidence="1">
    <location>
        <begin position="6"/>
        <end position="23"/>
    </location>
</feature>
<dbReference type="EMBL" id="JACSRA010000011">
    <property type="protein sequence ID" value="MBD7911455.1"/>
    <property type="molecule type" value="Genomic_DNA"/>
</dbReference>